<dbReference type="InterPro" id="IPR014719">
    <property type="entry name" value="Ribosomal_bL12_C/ClpS-like"/>
</dbReference>
<organism evidence="2 3">
    <name type="scientific">Winkia neuii subsp. anitrata</name>
    <dbReference type="NCBI Taxonomy" id="29318"/>
    <lineage>
        <taxon>Bacteria</taxon>
        <taxon>Bacillati</taxon>
        <taxon>Actinomycetota</taxon>
        <taxon>Actinomycetes</taxon>
        <taxon>Actinomycetales</taxon>
        <taxon>Actinomycetaceae</taxon>
        <taxon>Winkia</taxon>
    </lineage>
</organism>
<evidence type="ECO:0000313" key="2">
    <source>
        <dbReference type="EMBL" id="WCE45512.1"/>
    </source>
</evidence>
<dbReference type="Proteomes" id="UP001211044">
    <property type="component" value="Chromosome"/>
</dbReference>
<keyword evidence="2" id="KW-0645">Protease</keyword>
<dbReference type="SUPFAM" id="SSF54736">
    <property type="entry name" value="ClpS-like"/>
    <property type="match status" value="1"/>
</dbReference>
<reference evidence="2" key="1">
    <citation type="submission" date="2023-01" db="EMBL/GenBank/DDBJ databases">
        <title>Comparative Genomic Analysis of the Clinically-Derived Winkia Strain NY0527 Provides Evidence into the Taxonomic Reassignment of Winkia neuii and Characterizes Their Virulence Traits.</title>
        <authorList>
            <person name="Cai X."/>
            <person name="Peng Y."/>
            <person name="Li M."/>
            <person name="Qiu Y."/>
            <person name="Wang Y."/>
            <person name="Xu L."/>
            <person name="Hou Q."/>
        </authorList>
    </citation>
    <scope>NUCLEOTIDE SEQUENCE</scope>
    <source>
        <strain evidence="2">NY0527</strain>
    </source>
</reference>
<dbReference type="EMBL" id="CP116394">
    <property type="protein sequence ID" value="WCE45512.1"/>
    <property type="molecule type" value="Genomic_DNA"/>
</dbReference>
<dbReference type="AlphaFoldDB" id="A0AB38XMB9"/>
<dbReference type="InterPro" id="IPR003769">
    <property type="entry name" value="ClpS_core"/>
</dbReference>
<name>A0AB38XMB9_9ACTO</name>
<feature type="domain" description="Adaptor protein ClpS core" evidence="1">
    <location>
        <begin position="16"/>
        <end position="81"/>
    </location>
</feature>
<accession>A0AB38XMB9</accession>
<dbReference type="RefSeq" id="WP_040315294.1">
    <property type="nucleotide sequence ID" value="NZ_CP116394.1"/>
</dbReference>
<dbReference type="Pfam" id="PF02617">
    <property type="entry name" value="ClpS"/>
    <property type="match status" value="1"/>
</dbReference>
<evidence type="ECO:0000313" key="3">
    <source>
        <dbReference type="Proteomes" id="UP001211044"/>
    </source>
</evidence>
<dbReference type="GO" id="GO:0030163">
    <property type="term" value="P:protein catabolic process"/>
    <property type="evidence" value="ECO:0007669"/>
    <property type="project" value="InterPro"/>
</dbReference>
<dbReference type="GO" id="GO:0008233">
    <property type="term" value="F:peptidase activity"/>
    <property type="evidence" value="ECO:0007669"/>
    <property type="project" value="UniProtKB-KW"/>
</dbReference>
<dbReference type="Gene3D" id="3.30.1390.10">
    <property type="match status" value="1"/>
</dbReference>
<dbReference type="KEGG" id="wne:PIG85_07585"/>
<sequence length="93" mass="10246">MSQSSPQMRPKLAAQHVWSVQIWDDPVNLDPYLQRVLVKQFGLSLEAATERVALLRTRGKVSVATGPRERAEAIAAALHEYGISATVSQQFGD</sequence>
<dbReference type="GO" id="GO:0006508">
    <property type="term" value="P:proteolysis"/>
    <property type="evidence" value="ECO:0007669"/>
    <property type="project" value="UniProtKB-KW"/>
</dbReference>
<evidence type="ECO:0000259" key="1">
    <source>
        <dbReference type="Pfam" id="PF02617"/>
    </source>
</evidence>
<keyword evidence="2" id="KW-0378">Hydrolase</keyword>
<protein>
    <submittedName>
        <fullName evidence="2">ATP-dependent Clp protease adaptor ClpS</fullName>
    </submittedName>
</protein>
<gene>
    <name evidence="2" type="ORF">PIG85_07585</name>
</gene>
<proteinExistence type="predicted"/>